<comment type="caution">
    <text evidence="3">The sequence shown here is derived from an EMBL/GenBank/DDBJ whole genome shotgun (WGS) entry which is preliminary data.</text>
</comment>
<keyword evidence="1" id="KW-0472">Membrane</keyword>
<dbReference type="InterPro" id="IPR004843">
    <property type="entry name" value="Calcineurin-like_PHP"/>
</dbReference>
<sequence>MILWAVLMVVLFVAMIAGMVYLITRIQKFTFMKKLAGGSRKKATLLSTAVITGAVAFFWLLWGFINAVIILLHLIVFWLVSEGIFALVRKKRGGEFQRYYAGVVVVLFTIGYLGAGWYQAHHVWEKTYTITTDKKVGNFRAALISDSHTGTTFHGKGFAEHLKEIEKQNPDVLLVAGDFVDDDTTKEDMIRCCEALGQVKTTYGVYYVFGNHDKGYYSPDYRGYSGDDLVAELEANGVHVLQDENELIDDRIYIVGRGDRSEEAKQGRVDMETLTADLDDSHFSIVMDHQPCDYEAQAASGVDLVVSGHTHGGQLFPLMQFENLMALGGDDKVYGYEKRENTNFIVTSGISDWAIKFKTGCRSEYVLIDIQGEA</sequence>
<evidence type="ECO:0000313" key="4">
    <source>
        <dbReference type="Proteomes" id="UP001197875"/>
    </source>
</evidence>
<dbReference type="Pfam" id="PF00149">
    <property type="entry name" value="Metallophos"/>
    <property type="match status" value="1"/>
</dbReference>
<gene>
    <name evidence="3" type="ORF">LKD71_10750</name>
</gene>
<dbReference type="RefSeq" id="WP_227615402.1">
    <property type="nucleotide sequence ID" value="NZ_JAJEPR010000017.1"/>
</dbReference>
<feature type="transmembrane region" description="Helical" evidence="1">
    <location>
        <begin position="68"/>
        <end position="87"/>
    </location>
</feature>
<protein>
    <submittedName>
        <fullName evidence="3">Metallophosphoesterase</fullName>
    </submittedName>
</protein>
<feature type="transmembrane region" description="Helical" evidence="1">
    <location>
        <begin position="6"/>
        <end position="23"/>
    </location>
</feature>
<dbReference type="GO" id="GO:0016787">
    <property type="term" value="F:hydrolase activity"/>
    <property type="evidence" value="ECO:0007669"/>
    <property type="project" value="InterPro"/>
</dbReference>
<dbReference type="AlphaFoldDB" id="A0AAE3DTQ0"/>
<feature type="transmembrane region" description="Helical" evidence="1">
    <location>
        <begin position="43"/>
        <end position="62"/>
    </location>
</feature>
<evidence type="ECO:0000313" key="3">
    <source>
        <dbReference type="EMBL" id="MCC2190278.1"/>
    </source>
</evidence>
<dbReference type="EMBL" id="JAJEPR010000017">
    <property type="protein sequence ID" value="MCC2190278.1"/>
    <property type="molecule type" value="Genomic_DNA"/>
</dbReference>
<dbReference type="PANTHER" id="PTHR31302">
    <property type="entry name" value="TRANSMEMBRANE PROTEIN WITH METALLOPHOSPHOESTERASE DOMAIN-RELATED"/>
    <property type="match status" value="1"/>
</dbReference>
<organism evidence="3 4">
    <name type="scientific">Fusicatenibacter faecihominis</name>
    <dbReference type="NCBI Taxonomy" id="2881276"/>
    <lineage>
        <taxon>Bacteria</taxon>
        <taxon>Bacillati</taxon>
        <taxon>Bacillota</taxon>
        <taxon>Clostridia</taxon>
        <taxon>Lachnospirales</taxon>
        <taxon>Lachnospiraceae</taxon>
        <taxon>Fusicatenibacter</taxon>
    </lineage>
</organism>
<reference evidence="3 4" key="1">
    <citation type="submission" date="2021-10" db="EMBL/GenBank/DDBJ databases">
        <title>Anaerobic single-cell dispensing facilitates the cultivation of human gut bacteria.</title>
        <authorList>
            <person name="Afrizal A."/>
        </authorList>
    </citation>
    <scope>NUCLEOTIDE SEQUENCE [LARGE SCALE GENOMIC DNA]</scope>
    <source>
        <strain evidence="3 4">CLA-AA-H277</strain>
    </source>
</reference>
<keyword evidence="4" id="KW-1185">Reference proteome</keyword>
<evidence type="ECO:0000259" key="2">
    <source>
        <dbReference type="Pfam" id="PF00149"/>
    </source>
</evidence>
<keyword evidence="1" id="KW-0812">Transmembrane</keyword>
<keyword evidence="1" id="KW-1133">Transmembrane helix</keyword>
<evidence type="ECO:0000256" key="1">
    <source>
        <dbReference type="SAM" id="Phobius"/>
    </source>
</evidence>
<accession>A0AAE3DTQ0</accession>
<dbReference type="PANTHER" id="PTHR31302:SF0">
    <property type="entry name" value="TRANSMEMBRANE PROTEIN WITH METALLOPHOSPHOESTERASE DOMAIN"/>
    <property type="match status" value="1"/>
</dbReference>
<name>A0AAE3DTQ0_9FIRM</name>
<dbReference type="Proteomes" id="UP001197875">
    <property type="component" value="Unassembled WGS sequence"/>
</dbReference>
<feature type="transmembrane region" description="Helical" evidence="1">
    <location>
        <begin position="99"/>
        <end position="118"/>
    </location>
</feature>
<proteinExistence type="predicted"/>
<dbReference type="InterPro" id="IPR051158">
    <property type="entry name" value="Metallophosphoesterase_sf"/>
</dbReference>
<dbReference type="SUPFAM" id="SSF56300">
    <property type="entry name" value="Metallo-dependent phosphatases"/>
    <property type="match status" value="1"/>
</dbReference>
<dbReference type="InterPro" id="IPR029052">
    <property type="entry name" value="Metallo-depent_PP-like"/>
</dbReference>
<dbReference type="Gene3D" id="3.60.21.10">
    <property type="match status" value="1"/>
</dbReference>
<feature type="domain" description="Calcineurin-like phosphoesterase" evidence="2">
    <location>
        <begin position="140"/>
        <end position="312"/>
    </location>
</feature>